<evidence type="ECO:0000313" key="1">
    <source>
        <dbReference type="EMBL" id="CAH0598305.1"/>
    </source>
</evidence>
<proteinExistence type="predicted"/>
<dbReference type="OrthoDB" id="2499658at2759"/>
<dbReference type="AlphaFoldDB" id="A0A9P0BVG5"/>
<evidence type="ECO:0000313" key="2">
    <source>
        <dbReference type="Proteomes" id="UP001154114"/>
    </source>
</evidence>
<keyword evidence="2" id="KW-1185">Reference proteome</keyword>
<name>A0A9P0BVG5_CHRIL</name>
<accession>A0A9P0BVG5</accession>
<gene>
    <name evidence="1" type="ORF">CINC_LOCUS8141</name>
</gene>
<organism evidence="1 2">
    <name type="scientific">Chrysodeixis includens</name>
    <name type="common">Soybean looper</name>
    <name type="synonym">Pseudoplusia includens</name>
    <dbReference type="NCBI Taxonomy" id="689277"/>
    <lineage>
        <taxon>Eukaryota</taxon>
        <taxon>Metazoa</taxon>
        <taxon>Ecdysozoa</taxon>
        <taxon>Arthropoda</taxon>
        <taxon>Hexapoda</taxon>
        <taxon>Insecta</taxon>
        <taxon>Pterygota</taxon>
        <taxon>Neoptera</taxon>
        <taxon>Endopterygota</taxon>
        <taxon>Lepidoptera</taxon>
        <taxon>Glossata</taxon>
        <taxon>Ditrysia</taxon>
        <taxon>Noctuoidea</taxon>
        <taxon>Noctuidae</taxon>
        <taxon>Plusiinae</taxon>
        <taxon>Chrysodeixis</taxon>
    </lineage>
</organism>
<dbReference type="EMBL" id="LR824028">
    <property type="protein sequence ID" value="CAH0598305.1"/>
    <property type="molecule type" value="Genomic_DNA"/>
</dbReference>
<protein>
    <submittedName>
        <fullName evidence="1">Uncharacterized protein</fullName>
    </submittedName>
</protein>
<dbReference type="Proteomes" id="UP001154114">
    <property type="component" value="Chromosome 25"/>
</dbReference>
<sequence length="311" mass="36373">MAPGKHDWKTLFIDYDVAKQRYLKAVKDHHINTGLISTNAGIQRVIKDIENKVIKTEHFVVKLRRRRKYLYQKRRTRFFRILSDEETFDTVLKHHFGLKHQHERLTISIVRKYYSVSQRNIRAALNACTRCYPQPPPPDTRIKLPGGRTWRLNIVPFAINVLPDVSNYLLVYKENMTNFVILRPIPIEFEGMVVTLLKICLEFGPPNVVLVSEKLDFYKDLLQKPVTIGFSPKITVRLIPADIIANDTAEVEAELTKWCEENENKDWDIGCHIVQLKMNTTKKKIIRFGKPTQELEIPYNLMFRGEANNML</sequence>
<reference evidence="1" key="1">
    <citation type="submission" date="2021-12" db="EMBL/GenBank/DDBJ databases">
        <authorList>
            <person name="King R."/>
        </authorList>
    </citation>
    <scope>NUCLEOTIDE SEQUENCE</scope>
</reference>